<dbReference type="eggNOG" id="KOG3277">
    <property type="taxonomic scope" value="Eukaryota"/>
</dbReference>
<evidence type="ECO:0000256" key="2">
    <source>
        <dbReference type="ARBA" id="ARBA00022771"/>
    </source>
</evidence>
<feature type="domain" description="DNL-type" evidence="6">
    <location>
        <begin position="99"/>
        <end position="194"/>
    </location>
</feature>
<evidence type="ECO:0000313" key="8">
    <source>
        <dbReference type="Proteomes" id="UP000008181"/>
    </source>
</evidence>
<evidence type="ECO:0000256" key="1">
    <source>
        <dbReference type="ARBA" id="ARBA00022723"/>
    </source>
</evidence>
<dbReference type="AlphaFoldDB" id="G2QYA4"/>
<dbReference type="PANTHER" id="PTHR20922">
    <property type="entry name" value="DNL-TYPE ZINC FINGER PROTEIN"/>
    <property type="match status" value="1"/>
</dbReference>
<dbReference type="GO" id="GO:0008270">
    <property type="term" value="F:zinc ion binding"/>
    <property type="evidence" value="ECO:0007669"/>
    <property type="project" value="UniProtKB-KW"/>
</dbReference>
<evidence type="ECO:0000256" key="4">
    <source>
        <dbReference type="PROSITE-ProRule" id="PRU00834"/>
    </source>
</evidence>
<dbReference type="KEGG" id="ttt:THITE_2114153"/>
<dbReference type="Pfam" id="PF05180">
    <property type="entry name" value="zf-DNL"/>
    <property type="match status" value="1"/>
</dbReference>
<name>G2QYA4_THETT</name>
<evidence type="ECO:0000259" key="6">
    <source>
        <dbReference type="PROSITE" id="PS51501"/>
    </source>
</evidence>
<evidence type="ECO:0000256" key="5">
    <source>
        <dbReference type="SAM" id="MobiDB-lite"/>
    </source>
</evidence>
<dbReference type="EMBL" id="CP003010">
    <property type="protein sequence ID" value="AEO66202.1"/>
    <property type="molecule type" value="Genomic_DNA"/>
</dbReference>
<accession>G2QYA4</accession>
<gene>
    <name evidence="7" type="ORF">THITE_2114153</name>
</gene>
<dbReference type="GO" id="GO:0051087">
    <property type="term" value="F:protein-folding chaperone binding"/>
    <property type="evidence" value="ECO:0007669"/>
    <property type="project" value="TreeGrafter"/>
</dbReference>
<dbReference type="PANTHER" id="PTHR20922:SF13">
    <property type="entry name" value="DNL-TYPE ZINC FINGER PROTEIN"/>
    <property type="match status" value="1"/>
</dbReference>
<dbReference type="GO" id="GO:0050821">
    <property type="term" value="P:protein stabilization"/>
    <property type="evidence" value="ECO:0007669"/>
    <property type="project" value="TreeGrafter"/>
</dbReference>
<feature type="compositionally biased region" description="Basic and acidic residues" evidence="5">
    <location>
        <begin position="212"/>
        <end position="226"/>
    </location>
</feature>
<keyword evidence="3" id="KW-0862">Zinc</keyword>
<keyword evidence="8" id="KW-1185">Reference proteome</keyword>
<dbReference type="GO" id="GO:0006457">
    <property type="term" value="P:protein folding"/>
    <property type="evidence" value="ECO:0007669"/>
    <property type="project" value="TreeGrafter"/>
</dbReference>
<feature type="compositionally biased region" description="Low complexity" evidence="5">
    <location>
        <begin position="37"/>
        <end position="48"/>
    </location>
</feature>
<feature type="compositionally biased region" description="Low complexity" evidence="5">
    <location>
        <begin position="71"/>
        <end position="96"/>
    </location>
</feature>
<dbReference type="GeneID" id="11520699"/>
<dbReference type="Proteomes" id="UP000008181">
    <property type="component" value="Chromosome 2"/>
</dbReference>
<dbReference type="InterPro" id="IPR007853">
    <property type="entry name" value="Znf_DNL-typ"/>
</dbReference>
<keyword evidence="2 4" id="KW-0863">Zinc-finger</keyword>
<dbReference type="GO" id="GO:0030150">
    <property type="term" value="P:protein import into mitochondrial matrix"/>
    <property type="evidence" value="ECO:0007669"/>
    <property type="project" value="TreeGrafter"/>
</dbReference>
<dbReference type="HOGENOM" id="CLU_093902_0_0_1"/>
<keyword evidence="1" id="KW-0479">Metal-binding</keyword>
<dbReference type="RefSeq" id="XP_003652538.1">
    <property type="nucleotide sequence ID" value="XM_003652490.1"/>
</dbReference>
<evidence type="ECO:0000256" key="3">
    <source>
        <dbReference type="ARBA" id="ARBA00022833"/>
    </source>
</evidence>
<dbReference type="GO" id="GO:0005739">
    <property type="term" value="C:mitochondrion"/>
    <property type="evidence" value="ECO:0007669"/>
    <property type="project" value="TreeGrafter"/>
</dbReference>
<evidence type="ECO:0000313" key="7">
    <source>
        <dbReference type="EMBL" id="AEO66202.1"/>
    </source>
</evidence>
<proteinExistence type="predicted"/>
<reference evidence="7 8" key="1">
    <citation type="journal article" date="2011" name="Nat. Biotechnol.">
        <title>Comparative genomic analysis of the thermophilic biomass-degrading fungi Myceliophthora thermophila and Thielavia terrestris.</title>
        <authorList>
            <person name="Berka R.M."/>
            <person name="Grigoriev I.V."/>
            <person name="Otillar R."/>
            <person name="Salamov A."/>
            <person name="Grimwood J."/>
            <person name="Reid I."/>
            <person name="Ishmael N."/>
            <person name="John T."/>
            <person name="Darmond C."/>
            <person name="Moisan M.-C."/>
            <person name="Henrissat B."/>
            <person name="Coutinho P.M."/>
            <person name="Lombard V."/>
            <person name="Natvig D.O."/>
            <person name="Lindquist E."/>
            <person name="Schmutz J."/>
            <person name="Lucas S."/>
            <person name="Harris P."/>
            <person name="Powlowski J."/>
            <person name="Bellemare A."/>
            <person name="Taylor D."/>
            <person name="Butler G."/>
            <person name="de Vries R.P."/>
            <person name="Allijn I.E."/>
            <person name="van den Brink J."/>
            <person name="Ushinsky S."/>
            <person name="Storms R."/>
            <person name="Powell A.J."/>
            <person name="Paulsen I.T."/>
            <person name="Elbourne L.D.H."/>
            <person name="Baker S.E."/>
            <person name="Magnuson J."/>
            <person name="LaBoissiere S."/>
            <person name="Clutterbuck A.J."/>
            <person name="Martinez D."/>
            <person name="Wogulis M."/>
            <person name="de Leon A.L."/>
            <person name="Rey M.W."/>
            <person name="Tsang A."/>
        </authorList>
    </citation>
    <scope>NUCLEOTIDE SEQUENCE [LARGE SCALE GENOMIC DNA]</scope>
    <source>
        <strain evidence="8">ATCC 38088 / NRRL 8126</strain>
    </source>
</reference>
<sequence length="244" mass="26463">MASNRCFSAPLPYLARACTPASRALLRPAARGRPHLARAASAAFTTSSVRPAHGIPRPRNTSPFIQPPKQPQQQNQQQQQSPDPETPAAATAPRTPNILQQPHYELTFTCRPCGTRSRHRVSKQGYHRGSVLIACPTCRNRHVISDHLRIFGDTAMTVEDLLRERGELVKRGTLGEDGDLEFWEDGEVTPRQPWDDHDTSSSAAAAGAGGQRGHDGGEEASVDEHAPPGASFKSVKPGERDGTS</sequence>
<dbReference type="PROSITE" id="PS51501">
    <property type="entry name" value="ZF_DNL"/>
    <property type="match status" value="1"/>
</dbReference>
<protein>
    <recommendedName>
        <fullName evidence="6">DNL-type domain-containing protein</fullName>
    </recommendedName>
</protein>
<feature type="region of interest" description="Disordered" evidence="5">
    <location>
        <begin position="37"/>
        <end position="101"/>
    </location>
</feature>
<dbReference type="OrthoDB" id="512667at2759"/>
<organism evidence="7 8">
    <name type="scientific">Thermothielavioides terrestris (strain ATCC 38088 / NRRL 8126)</name>
    <name type="common">Thielavia terrestris</name>
    <dbReference type="NCBI Taxonomy" id="578455"/>
    <lineage>
        <taxon>Eukaryota</taxon>
        <taxon>Fungi</taxon>
        <taxon>Dikarya</taxon>
        <taxon>Ascomycota</taxon>
        <taxon>Pezizomycotina</taxon>
        <taxon>Sordariomycetes</taxon>
        <taxon>Sordariomycetidae</taxon>
        <taxon>Sordariales</taxon>
        <taxon>Chaetomiaceae</taxon>
        <taxon>Thermothielavioides</taxon>
        <taxon>Thermothielavioides terrestris</taxon>
    </lineage>
</organism>
<dbReference type="InterPro" id="IPR024158">
    <property type="entry name" value="Mt_import_TIM15"/>
</dbReference>
<dbReference type="STRING" id="578455.G2QYA4"/>
<feature type="region of interest" description="Disordered" evidence="5">
    <location>
        <begin position="178"/>
        <end position="244"/>
    </location>
</feature>
<feature type="compositionally biased region" description="Acidic residues" evidence="5">
    <location>
        <begin position="178"/>
        <end position="187"/>
    </location>
</feature>